<dbReference type="RefSeq" id="WP_136136023.1">
    <property type="nucleotide sequence ID" value="NZ_SDGV01000004.1"/>
</dbReference>
<reference evidence="2 3" key="1">
    <citation type="submission" date="2019-01" db="EMBL/GenBank/DDBJ databases">
        <title>Vagococcus silagei sp. nov. isolated from brewer's grain.</title>
        <authorList>
            <person name="Guu J.-R."/>
        </authorList>
    </citation>
    <scope>NUCLEOTIDE SEQUENCE [LARGE SCALE GENOMIC DNA]</scope>
    <source>
        <strain evidence="2 3">2B-2</strain>
    </source>
</reference>
<sequence>MTGLLIFKGEFFKYFNEKKYLLTMLILFVFNTLSVFYFKYLSSLSDQAVDSSSDVFAAFIALFGLLFFTSYIATFVFMFYYPFHLLSMDYKNNVMALLVASGVNRTRLFFSKVGAALIWTFAVSVVVFVVPFLVMLMFMIKSADLNFVLYSFLEGFGVFGKSFVEIGFDIILKLLLSTVTLFLATIMLKGRGLSILLFFGLNMATSLVIGLFNIIPIKLNFSFLGLRLYTYLTMIIAILVIIVLGLERMKKQNL</sequence>
<evidence type="ECO:0000313" key="2">
    <source>
        <dbReference type="EMBL" id="THB62024.1"/>
    </source>
</evidence>
<dbReference type="Proteomes" id="UP000310506">
    <property type="component" value="Unassembled WGS sequence"/>
</dbReference>
<feature type="transmembrane region" description="Helical" evidence="1">
    <location>
        <begin position="20"/>
        <end position="38"/>
    </location>
</feature>
<protein>
    <submittedName>
        <fullName evidence="2">Uncharacterized protein</fullName>
    </submittedName>
</protein>
<proteinExistence type="predicted"/>
<feature type="transmembrane region" description="Helical" evidence="1">
    <location>
        <begin position="116"/>
        <end position="140"/>
    </location>
</feature>
<organism evidence="2 3">
    <name type="scientific">Vagococcus silagei</name>
    <dbReference type="NCBI Taxonomy" id="2508885"/>
    <lineage>
        <taxon>Bacteria</taxon>
        <taxon>Bacillati</taxon>
        <taxon>Bacillota</taxon>
        <taxon>Bacilli</taxon>
        <taxon>Lactobacillales</taxon>
        <taxon>Enterococcaceae</taxon>
        <taxon>Vagococcus</taxon>
    </lineage>
</organism>
<name>A0A4S3B4F7_9ENTE</name>
<feature type="transmembrane region" description="Helical" evidence="1">
    <location>
        <begin position="170"/>
        <end position="188"/>
    </location>
</feature>
<keyword evidence="3" id="KW-1185">Reference proteome</keyword>
<accession>A0A4S3B4F7</accession>
<evidence type="ECO:0000313" key="3">
    <source>
        <dbReference type="Proteomes" id="UP000310506"/>
    </source>
</evidence>
<feature type="transmembrane region" description="Helical" evidence="1">
    <location>
        <begin position="195"/>
        <end position="216"/>
    </location>
</feature>
<keyword evidence="1" id="KW-0812">Transmembrane</keyword>
<dbReference type="AlphaFoldDB" id="A0A4S3B4F7"/>
<gene>
    <name evidence="2" type="ORF">ESZ54_02115</name>
</gene>
<dbReference type="EMBL" id="SDGV01000004">
    <property type="protein sequence ID" value="THB62024.1"/>
    <property type="molecule type" value="Genomic_DNA"/>
</dbReference>
<feature type="transmembrane region" description="Helical" evidence="1">
    <location>
        <begin position="58"/>
        <end position="81"/>
    </location>
</feature>
<comment type="caution">
    <text evidence="2">The sequence shown here is derived from an EMBL/GenBank/DDBJ whole genome shotgun (WGS) entry which is preliminary data.</text>
</comment>
<keyword evidence="1" id="KW-1133">Transmembrane helix</keyword>
<feature type="transmembrane region" description="Helical" evidence="1">
    <location>
        <begin position="228"/>
        <end position="246"/>
    </location>
</feature>
<dbReference type="OrthoDB" id="2242834at2"/>
<keyword evidence="1" id="KW-0472">Membrane</keyword>
<evidence type="ECO:0000256" key="1">
    <source>
        <dbReference type="SAM" id="Phobius"/>
    </source>
</evidence>